<proteinExistence type="predicted"/>
<feature type="coiled-coil region" evidence="1">
    <location>
        <begin position="203"/>
        <end position="230"/>
    </location>
</feature>
<keyword evidence="3" id="KW-1185">Reference proteome</keyword>
<dbReference type="Gene3D" id="1.25.40.10">
    <property type="entry name" value="Tetratricopeptide repeat domain"/>
    <property type="match status" value="1"/>
</dbReference>
<evidence type="ECO:0008006" key="4">
    <source>
        <dbReference type="Google" id="ProtNLM"/>
    </source>
</evidence>
<keyword evidence="1" id="KW-0175">Coiled coil</keyword>
<evidence type="ECO:0000313" key="2">
    <source>
        <dbReference type="EMBL" id="OCK83894.1"/>
    </source>
</evidence>
<gene>
    <name evidence="2" type="ORF">K432DRAFT_159740</name>
</gene>
<name>A0A8E2JIL9_9PEZI</name>
<evidence type="ECO:0000256" key="1">
    <source>
        <dbReference type="SAM" id="Coils"/>
    </source>
</evidence>
<dbReference type="InterPro" id="IPR011990">
    <property type="entry name" value="TPR-like_helical_dom_sf"/>
</dbReference>
<reference evidence="2 3" key="1">
    <citation type="journal article" date="2016" name="Nat. Commun.">
        <title>Ectomycorrhizal ecology is imprinted in the genome of the dominant symbiotic fungus Cenococcum geophilum.</title>
        <authorList>
            <consortium name="DOE Joint Genome Institute"/>
            <person name="Peter M."/>
            <person name="Kohler A."/>
            <person name="Ohm R.A."/>
            <person name="Kuo A."/>
            <person name="Krutzmann J."/>
            <person name="Morin E."/>
            <person name="Arend M."/>
            <person name="Barry K.W."/>
            <person name="Binder M."/>
            <person name="Choi C."/>
            <person name="Clum A."/>
            <person name="Copeland A."/>
            <person name="Grisel N."/>
            <person name="Haridas S."/>
            <person name="Kipfer T."/>
            <person name="LaButti K."/>
            <person name="Lindquist E."/>
            <person name="Lipzen A."/>
            <person name="Maire R."/>
            <person name="Meier B."/>
            <person name="Mihaltcheva S."/>
            <person name="Molinier V."/>
            <person name="Murat C."/>
            <person name="Poggeler S."/>
            <person name="Quandt C.A."/>
            <person name="Sperisen C."/>
            <person name="Tritt A."/>
            <person name="Tisserant E."/>
            <person name="Crous P.W."/>
            <person name="Henrissat B."/>
            <person name="Nehls U."/>
            <person name="Egli S."/>
            <person name="Spatafora J.W."/>
            <person name="Grigoriev I.V."/>
            <person name="Martin F.M."/>
        </authorList>
    </citation>
    <scope>NUCLEOTIDE SEQUENCE [LARGE SCALE GENOMIC DNA]</scope>
    <source>
        <strain evidence="2 3">CBS 459.81</strain>
    </source>
</reference>
<dbReference type="OrthoDB" id="9991317at2759"/>
<dbReference type="Proteomes" id="UP000250266">
    <property type="component" value="Unassembled WGS sequence"/>
</dbReference>
<dbReference type="SUPFAM" id="SSF81901">
    <property type="entry name" value="HCP-like"/>
    <property type="match status" value="1"/>
</dbReference>
<dbReference type="EMBL" id="KV744850">
    <property type="protein sequence ID" value="OCK83894.1"/>
    <property type="molecule type" value="Genomic_DNA"/>
</dbReference>
<organism evidence="2 3">
    <name type="scientific">Lepidopterella palustris CBS 459.81</name>
    <dbReference type="NCBI Taxonomy" id="1314670"/>
    <lineage>
        <taxon>Eukaryota</taxon>
        <taxon>Fungi</taxon>
        <taxon>Dikarya</taxon>
        <taxon>Ascomycota</taxon>
        <taxon>Pezizomycotina</taxon>
        <taxon>Dothideomycetes</taxon>
        <taxon>Pleosporomycetidae</taxon>
        <taxon>Mytilinidiales</taxon>
        <taxon>Argynnaceae</taxon>
        <taxon>Lepidopterella</taxon>
    </lineage>
</organism>
<evidence type="ECO:0000313" key="3">
    <source>
        <dbReference type="Proteomes" id="UP000250266"/>
    </source>
</evidence>
<sequence>MSPVARPSPSGDKVHDETPATLDGIEAAIKQLEAALTSDISGESNQSAFLAVHHDRLADLYYSKYGMTGSSNDLHAARLQSSIASSLGREATENAPPGYSQVSQWCALQGSRLAIRYDRFGERKDLDGAIDAYEKALQTLTEGSTLQSVILMNQANCLCTRYEAEGSVEDIQEAVRKTKIALAAAGGNTVTIQNDLSTMYLSKYEKEGEIEDLEQAIELAEKAVESTMSNDPRLSTRLLNLANALSARYDCNEEFKACNASCMPQVLSCLAHALYLRYTREKVLSDLFDAIYKGEEALKMVKNASNGAKRHVKLKKEKMRSAMGISRCKSEVLERWF</sequence>
<accession>A0A8E2JIL9</accession>
<dbReference type="AlphaFoldDB" id="A0A8E2JIL9"/>
<protein>
    <recommendedName>
        <fullName evidence="4">TPR-like protein</fullName>
    </recommendedName>
</protein>